<dbReference type="InterPro" id="IPR014031">
    <property type="entry name" value="Ketoacyl_synth_C"/>
</dbReference>
<evidence type="ECO:0000256" key="2">
    <source>
        <dbReference type="ARBA" id="ARBA00022679"/>
    </source>
</evidence>
<keyword evidence="2 3" id="KW-0808">Transferase</keyword>
<comment type="similarity">
    <text evidence="1 3">Belongs to the thiolase-like superfamily. Beta-ketoacyl-ACP synthases family.</text>
</comment>
<dbReference type="Gene3D" id="3.40.47.10">
    <property type="match status" value="2"/>
</dbReference>
<dbReference type="CDD" id="cd00834">
    <property type="entry name" value="KAS_I_II"/>
    <property type="match status" value="1"/>
</dbReference>
<dbReference type="RefSeq" id="WP_208258692.1">
    <property type="nucleotide sequence ID" value="NZ_JAGEOJ010000011.1"/>
</dbReference>
<protein>
    <submittedName>
        <fullName evidence="5">Beta-ketoacyl-[acyl-carrier-protein] synthase family protein</fullName>
    </submittedName>
</protein>
<dbReference type="AlphaFoldDB" id="A0A939PIR0"/>
<accession>A0A939PIR0</accession>
<dbReference type="InterPro" id="IPR016039">
    <property type="entry name" value="Thiolase-like"/>
</dbReference>
<gene>
    <name evidence="5" type="ORF">J4573_27195</name>
</gene>
<dbReference type="InterPro" id="IPR014030">
    <property type="entry name" value="Ketoacyl_synth_N"/>
</dbReference>
<sequence length="409" mass="41357">MQRPDGTPRVVVTGMGVRSPAGNDPSEAYATVTSGKGQAAHLPELLDAGLPVTFGCAVRDFESGLSKVERRRLDRAAQLAIAAADEAITAAGPGFSGDDPLRRGTYVGTASANLASIIALGGHEHAGTLNKVPVPTVPTIMANAAAAQISIRHGHRGPCLTLAAACASGATALGEAALAIRSGRIDAAIAGGVDALLTPFVVAAFARLGALSRRREDPGAASRPFDPDQDGFVMGEGAAFLTLERADRAAARGARIYGEISGYAAASDGAHIVTPREDGLVAAECMRRALEDADLGADEIGHVNAHATATPANDNAEVAAIERFFASSPPVTATKGVTGHLLGACGAFEAVIALMSAADGLVPPTANFTGGTDRIDVVHGGPREIPVAPVLSNSFGFGGHHASLVLTPP</sequence>
<evidence type="ECO:0000259" key="4">
    <source>
        <dbReference type="PROSITE" id="PS52004"/>
    </source>
</evidence>
<feature type="domain" description="Ketosynthase family 3 (KS3)" evidence="4">
    <location>
        <begin position="7"/>
        <end position="408"/>
    </location>
</feature>
<dbReference type="Pfam" id="PF02801">
    <property type="entry name" value="Ketoacyl-synt_C"/>
    <property type="match status" value="1"/>
</dbReference>
<keyword evidence="6" id="KW-1185">Reference proteome</keyword>
<dbReference type="PROSITE" id="PS00606">
    <property type="entry name" value="KS3_1"/>
    <property type="match status" value="1"/>
</dbReference>
<dbReference type="PANTHER" id="PTHR11712">
    <property type="entry name" value="POLYKETIDE SYNTHASE-RELATED"/>
    <property type="match status" value="1"/>
</dbReference>
<dbReference type="InterPro" id="IPR018201">
    <property type="entry name" value="Ketoacyl_synth_AS"/>
</dbReference>
<dbReference type="PROSITE" id="PS52004">
    <property type="entry name" value="KS3_2"/>
    <property type="match status" value="1"/>
</dbReference>
<dbReference type="Pfam" id="PF00109">
    <property type="entry name" value="ketoacyl-synt"/>
    <property type="match status" value="1"/>
</dbReference>
<reference evidence="5" key="1">
    <citation type="submission" date="2021-03" db="EMBL/GenBank/DDBJ databases">
        <authorList>
            <person name="Kanchanasin P."/>
            <person name="Saeng-In P."/>
            <person name="Phongsopitanun W."/>
            <person name="Yuki M."/>
            <person name="Kudo T."/>
            <person name="Ohkuma M."/>
            <person name="Tanasupawat S."/>
        </authorList>
    </citation>
    <scope>NUCLEOTIDE SEQUENCE</scope>
    <source>
        <strain evidence="5">GKU 128</strain>
    </source>
</reference>
<proteinExistence type="inferred from homology"/>
<comment type="caution">
    <text evidence="5">The sequence shown here is derived from an EMBL/GenBank/DDBJ whole genome shotgun (WGS) entry which is preliminary data.</text>
</comment>
<dbReference type="GO" id="GO:0006633">
    <property type="term" value="P:fatty acid biosynthetic process"/>
    <property type="evidence" value="ECO:0007669"/>
    <property type="project" value="InterPro"/>
</dbReference>
<evidence type="ECO:0000256" key="1">
    <source>
        <dbReference type="ARBA" id="ARBA00008467"/>
    </source>
</evidence>
<evidence type="ECO:0000256" key="3">
    <source>
        <dbReference type="RuleBase" id="RU003694"/>
    </source>
</evidence>
<evidence type="ECO:0000313" key="6">
    <source>
        <dbReference type="Proteomes" id="UP000669179"/>
    </source>
</evidence>
<dbReference type="Proteomes" id="UP000669179">
    <property type="component" value="Unassembled WGS sequence"/>
</dbReference>
<dbReference type="PANTHER" id="PTHR11712:SF336">
    <property type="entry name" value="3-OXOACYL-[ACYL-CARRIER-PROTEIN] SYNTHASE, MITOCHONDRIAL"/>
    <property type="match status" value="1"/>
</dbReference>
<dbReference type="InterPro" id="IPR020841">
    <property type="entry name" value="PKS_Beta-ketoAc_synthase_dom"/>
</dbReference>
<dbReference type="InterPro" id="IPR000794">
    <property type="entry name" value="Beta-ketoacyl_synthase"/>
</dbReference>
<dbReference type="GO" id="GO:0004315">
    <property type="term" value="F:3-oxoacyl-[acyl-carrier-protein] synthase activity"/>
    <property type="evidence" value="ECO:0007669"/>
    <property type="project" value="InterPro"/>
</dbReference>
<organism evidence="5 6">
    <name type="scientific">Actinomadura barringtoniae</name>
    <dbReference type="NCBI Taxonomy" id="1427535"/>
    <lineage>
        <taxon>Bacteria</taxon>
        <taxon>Bacillati</taxon>
        <taxon>Actinomycetota</taxon>
        <taxon>Actinomycetes</taxon>
        <taxon>Streptosporangiales</taxon>
        <taxon>Thermomonosporaceae</taxon>
        <taxon>Actinomadura</taxon>
    </lineage>
</organism>
<name>A0A939PIR0_9ACTN</name>
<dbReference type="SMART" id="SM00825">
    <property type="entry name" value="PKS_KS"/>
    <property type="match status" value="1"/>
</dbReference>
<dbReference type="EMBL" id="JAGEOJ010000011">
    <property type="protein sequence ID" value="MBO2450813.1"/>
    <property type="molecule type" value="Genomic_DNA"/>
</dbReference>
<evidence type="ECO:0000313" key="5">
    <source>
        <dbReference type="EMBL" id="MBO2450813.1"/>
    </source>
</evidence>
<dbReference type="SUPFAM" id="SSF53901">
    <property type="entry name" value="Thiolase-like"/>
    <property type="match status" value="2"/>
</dbReference>